<feature type="region of interest" description="Disordered" evidence="1">
    <location>
        <begin position="1"/>
        <end position="32"/>
    </location>
</feature>
<gene>
    <name evidence="2" type="ORF">BO72DRAFT_454795</name>
</gene>
<name>A0A8G1RZR1_9EURO</name>
<keyword evidence="3" id="KW-1185">Reference proteome</keyword>
<dbReference type="VEuPathDB" id="FungiDB:BO72DRAFT_454795"/>
<reference evidence="2 3" key="1">
    <citation type="submission" date="2018-02" db="EMBL/GenBank/DDBJ databases">
        <title>The genomes of Aspergillus section Nigri reveals drivers in fungal speciation.</title>
        <authorList>
            <consortium name="DOE Joint Genome Institute"/>
            <person name="Vesth T.C."/>
            <person name="Nybo J."/>
            <person name="Theobald S."/>
            <person name="Brandl J."/>
            <person name="Frisvad J.C."/>
            <person name="Nielsen K.F."/>
            <person name="Lyhne E.K."/>
            <person name="Kogle M.E."/>
            <person name="Kuo A."/>
            <person name="Riley R."/>
            <person name="Clum A."/>
            <person name="Nolan M."/>
            <person name="Lipzen A."/>
            <person name="Salamov A."/>
            <person name="Henrissat B."/>
            <person name="Wiebenga A."/>
            <person name="De vries R.P."/>
            <person name="Grigoriev I.V."/>
            <person name="Mortensen U.H."/>
            <person name="Andersen M.R."/>
            <person name="Baker S.E."/>
        </authorList>
    </citation>
    <scope>NUCLEOTIDE SEQUENCE [LARGE SCALE GENOMIC DNA]</scope>
    <source>
        <strain evidence="2 3">CBS 313.89</strain>
    </source>
</reference>
<dbReference type="Proteomes" id="UP000249789">
    <property type="component" value="Unassembled WGS sequence"/>
</dbReference>
<evidence type="ECO:0000313" key="3">
    <source>
        <dbReference type="Proteomes" id="UP000249789"/>
    </source>
</evidence>
<dbReference type="GeneID" id="63863533"/>
<dbReference type="EMBL" id="KZ824623">
    <property type="protein sequence ID" value="RAK81988.1"/>
    <property type="molecule type" value="Genomic_DNA"/>
</dbReference>
<dbReference type="RefSeq" id="XP_040805998.1">
    <property type="nucleotide sequence ID" value="XM_040946200.1"/>
</dbReference>
<organism evidence="2 3">
    <name type="scientific">Aspergillus fijiensis CBS 313.89</name>
    <dbReference type="NCBI Taxonomy" id="1448319"/>
    <lineage>
        <taxon>Eukaryota</taxon>
        <taxon>Fungi</taxon>
        <taxon>Dikarya</taxon>
        <taxon>Ascomycota</taxon>
        <taxon>Pezizomycotina</taxon>
        <taxon>Eurotiomycetes</taxon>
        <taxon>Eurotiomycetidae</taxon>
        <taxon>Eurotiales</taxon>
        <taxon>Aspergillaceae</taxon>
        <taxon>Aspergillus</taxon>
    </lineage>
</organism>
<evidence type="ECO:0000313" key="2">
    <source>
        <dbReference type="EMBL" id="RAK81988.1"/>
    </source>
</evidence>
<proteinExistence type="predicted"/>
<protein>
    <submittedName>
        <fullName evidence="2">Uncharacterized protein</fullName>
    </submittedName>
</protein>
<sequence length="207" mass="23282">MSRPPKKALHSLPRYGSNRGWTQRARRTSSPHKQAFLPPGHFPFALPPASAEKSRQWCREAALKIWKLVEAYQQTFALRRAQYGIAYATYCAVVVMLQHTRSVDEDVHCIRFFWSALLEYQKGCSYGLKRPLKLLRSLMRRLESVANLLEAEDRAADGAAPAVGLGSIADVGLHWPLEAEAWDPSTLDALPDEFFLADESMFGMFGG</sequence>
<accession>A0A8G1RZR1</accession>
<evidence type="ECO:0000256" key="1">
    <source>
        <dbReference type="SAM" id="MobiDB-lite"/>
    </source>
</evidence>
<dbReference type="AlphaFoldDB" id="A0A8G1RZR1"/>
<dbReference type="OrthoDB" id="2154091at2759"/>